<dbReference type="GO" id="GO:0004129">
    <property type="term" value="F:cytochrome-c oxidase activity"/>
    <property type="evidence" value="ECO:0007669"/>
    <property type="project" value="UniProtKB-EC"/>
</dbReference>
<dbReference type="Gene3D" id="1.10.287.90">
    <property type="match status" value="1"/>
</dbReference>
<dbReference type="EMBL" id="KP244452">
    <property type="protein sequence ID" value="AKE36677.1"/>
    <property type="molecule type" value="Genomic_DNA"/>
</dbReference>
<evidence type="ECO:0000256" key="14">
    <source>
        <dbReference type="ARBA" id="ARBA00049512"/>
    </source>
</evidence>
<dbReference type="InterPro" id="IPR001505">
    <property type="entry name" value="Copper_CuA"/>
</dbReference>
<comment type="subcellular location">
    <subcellularLocation>
        <location evidence="1">Membrane</location>
        <topology evidence="1">Multi-pass membrane protein</topology>
    </subcellularLocation>
    <subcellularLocation>
        <location evidence="15">Mitochondrion inner membrane</location>
        <topology evidence="15">Multi-pass membrane protein</topology>
    </subcellularLocation>
</comment>
<evidence type="ECO:0000256" key="9">
    <source>
        <dbReference type="ARBA" id="ARBA00022967"/>
    </source>
</evidence>
<dbReference type="SUPFAM" id="SSF81464">
    <property type="entry name" value="Cytochrome c oxidase subunit II-like, transmembrane region"/>
    <property type="match status" value="1"/>
</dbReference>
<geneLocation type="mitochondrion" evidence="20"/>
<feature type="compositionally biased region" description="Low complexity" evidence="16">
    <location>
        <begin position="279"/>
        <end position="293"/>
    </location>
</feature>
<evidence type="ECO:0000256" key="6">
    <source>
        <dbReference type="ARBA" id="ARBA00022692"/>
    </source>
</evidence>
<evidence type="ECO:0000256" key="5">
    <source>
        <dbReference type="ARBA" id="ARBA00022660"/>
    </source>
</evidence>
<keyword evidence="5 15" id="KW-0679">Respiratory chain</keyword>
<evidence type="ECO:0000256" key="4">
    <source>
        <dbReference type="ARBA" id="ARBA00022448"/>
    </source>
</evidence>
<evidence type="ECO:0000256" key="1">
    <source>
        <dbReference type="ARBA" id="ARBA00004141"/>
    </source>
</evidence>
<evidence type="ECO:0000313" key="20">
    <source>
        <dbReference type="EMBL" id="AKE36677.1"/>
    </source>
</evidence>
<feature type="transmembrane region" description="Helical" evidence="17">
    <location>
        <begin position="68"/>
        <end position="86"/>
    </location>
</feature>
<dbReference type="InterPro" id="IPR011759">
    <property type="entry name" value="Cyt_c_oxidase_su2_TM_dom"/>
</dbReference>
<sequence>MSVWEQFHFPDFNSSMAARLFYYHDLALVVVVVISVLVLMFLISFVFSDVFIGESMHLKLKKCSWLELMWSIAPFFVLFSLGFVSMKNLYDMEVGEKVKFSVKVTGHQWYWEYSYVVNFSNTNNKSEFSDFVMWFLLSDLGSSSKEVFYSVFEGFFVMDSNTNSIISEEGVVSDEQGNSSGSVSSKGVSGGGVDKQINESITEPYVEKKTKILKCENSFGPKDEIDIDDVDTDNMISDYINYGIVVVLDYINFKMGGGSNNQSVKDYVVVSLEKGLTNSKNGSAESKSVSSSEVSHESVKPLVSSESKDLSSPVVSEDKGLDSSSVESELKIKGLSGSAVLSDKNLDEPLDESQVSGSSNVKVCNSPVESSLEAEIKDYSKNVPCAWDIMKECLDGVRNSLVVGEDYSSVLKGVSSLFLGGDWYYKYDSYLVSEDILSNGDFFGLKSGFRNQDVSVPCYLIRSEKNEVLISTADVMHSWGVAELGVKADAVPGRQNAVKVIPLHSGAAFGFCYELCGAGHSQMPICVFISNKPDVEWIIKTGVLETDAALDYLSSFS</sequence>
<dbReference type="PROSITE" id="PS00078">
    <property type="entry name" value="COX2"/>
    <property type="match status" value="1"/>
</dbReference>
<dbReference type="GO" id="GO:0005743">
    <property type="term" value="C:mitochondrial inner membrane"/>
    <property type="evidence" value="ECO:0007669"/>
    <property type="project" value="UniProtKB-SubCell"/>
</dbReference>
<dbReference type="InterPro" id="IPR002429">
    <property type="entry name" value="CcO_II-like_C"/>
</dbReference>
<dbReference type="SUPFAM" id="SSF49503">
    <property type="entry name" value="Cupredoxins"/>
    <property type="match status" value="1"/>
</dbReference>
<keyword evidence="12 15" id="KW-0186">Copper</keyword>
<keyword evidence="10 15" id="KW-0249">Electron transport</keyword>
<comment type="similarity">
    <text evidence="2 15">Belongs to the cytochrome c oxidase subunit 2 family.</text>
</comment>
<dbReference type="PROSITE" id="PS50857">
    <property type="entry name" value="COX2_CUA"/>
    <property type="match status" value="1"/>
</dbReference>
<comment type="function">
    <text evidence="15">Component of the cytochrome c oxidase, the last enzyme in the mitochondrial electron transport chain which drives oxidative phosphorylation. The respiratory chain contains 3 multisubunit complexes succinate dehydrogenase (complex II, CII), ubiquinol-cytochrome c oxidoreductase (cytochrome b-c1 complex, complex III, CIII) and cytochrome c oxidase (complex IV, CIV), that cooperate to transfer electrons derived from NADH and succinate to molecular oxygen, creating an electrochemical gradient over the inner membrane that drives transmembrane transport and the ATP synthase. Cytochrome c oxidase is the component of the respiratory chain that catalyzes the reduction of oxygen to water. Electrons originating from reduced cytochrome c in the intermembrane space (IMS) are transferred via the dinuclear copper A center (CU(A)) of subunit 2 and heme A of subunit 1 to the active site in subunit 1, a binuclear center (BNC) formed by heme A3 and copper B (CU(B)). The BNC reduces molecular oxygen to 2 water molecules using 4 electrons from cytochrome c in the IMS and 4 protons from the mitochondrial matrix.</text>
</comment>
<dbReference type="PROSITE" id="PS50999">
    <property type="entry name" value="COX2_TM"/>
    <property type="match status" value="1"/>
</dbReference>
<dbReference type="PRINTS" id="PR01166">
    <property type="entry name" value="CYCOXIDASEII"/>
</dbReference>
<proteinExistence type="inferred from homology"/>
<feature type="region of interest" description="Disordered" evidence="16">
    <location>
        <begin position="278"/>
        <end position="322"/>
    </location>
</feature>
<comment type="cofactor">
    <cofactor evidence="15">
        <name>Cu cation</name>
        <dbReference type="ChEBI" id="CHEBI:23378"/>
    </cofactor>
    <text evidence="15">Binds a copper A center.</text>
</comment>
<name>A0A0U1ZXU8_9BIVA</name>
<keyword evidence="11 17" id="KW-1133">Transmembrane helix</keyword>
<evidence type="ECO:0000256" key="15">
    <source>
        <dbReference type="RuleBase" id="RU000457"/>
    </source>
</evidence>
<gene>
    <name evidence="20" type="primary">COXII</name>
</gene>
<dbReference type="PANTHER" id="PTHR22888:SF9">
    <property type="entry name" value="CYTOCHROME C OXIDASE SUBUNIT 2"/>
    <property type="match status" value="1"/>
</dbReference>
<evidence type="ECO:0000259" key="18">
    <source>
        <dbReference type="PROSITE" id="PS50857"/>
    </source>
</evidence>
<dbReference type="InterPro" id="IPR036257">
    <property type="entry name" value="Cyt_c_oxidase_su2_TM_sf"/>
</dbReference>
<dbReference type="Pfam" id="PF00116">
    <property type="entry name" value="COX2"/>
    <property type="match status" value="1"/>
</dbReference>
<evidence type="ECO:0000256" key="10">
    <source>
        <dbReference type="ARBA" id="ARBA00022982"/>
    </source>
</evidence>
<protein>
    <recommendedName>
        <fullName evidence="3 15">Cytochrome c oxidase subunit 2</fullName>
    </recommendedName>
</protein>
<accession>A0A0U1ZXU8</accession>
<dbReference type="AlphaFoldDB" id="A0A0U1ZXU8"/>
<evidence type="ECO:0000256" key="11">
    <source>
        <dbReference type="ARBA" id="ARBA00022989"/>
    </source>
</evidence>
<feature type="transmembrane region" description="Helical" evidence="17">
    <location>
        <begin position="20"/>
        <end position="47"/>
    </location>
</feature>
<keyword evidence="13 15" id="KW-0472">Membrane</keyword>
<dbReference type="InterPro" id="IPR008972">
    <property type="entry name" value="Cupredoxin"/>
</dbReference>
<feature type="compositionally biased region" description="Low complexity" evidence="16">
    <location>
        <begin position="177"/>
        <end position="187"/>
    </location>
</feature>
<dbReference type="Pfam" id="PF02790">
    <property type="entry name" value="COX2_TM"/>
    <property type="match status" value="1"/>
</dbReference>
<keyword evidence="8" id="KW-0460">Magnesium</keyword>
<organism evidence="20">
    <name type="scientific">Meretrix lamarckii</name>
    <name type="common">Korean hard clam</name>
    <dbReference type="NCBI Taxonomy" id="157363"/>
    <lineage>
        <taxon>Eukaryota</taxon>
        <taxon>Metazoa</taxon>
        <taxon>Spiralia</taxon>
        <taxon>Lophotrochozoa</taxon>
        <taxon>Mollusca</taxon>
        <taxon>Bivalvia</taxon>
        <taxon>Autobranchia</taxon>
        <taxon>Heteroconchia</taxon>
        <taxon>Euheterodonta</taxon>
        <taxon>Imparidentia</taxon>
        <taxon>Neoheterodontei</taxon>
        <taxon>Venerida</taxon>
        <taxon>Veneroidea</taxon>
        <taxon>Veneridae</taxon>
        <taxon>Meretrix</taxon>
    </lineage>
</organism>
<keyword evidence="6 15" id="KW-0812">Transmembrane</keyword>
<keyword evidence="15 20" id="KW-0496">Mitochondrion</keyword>
<evidence type="ECO:0000256" key="3">
    <source>
        <dbReference type="ARBA" id="ARBA00015946"/>
    </source>
</evidence>
<dbReference type="Gene3D" id="2.60.40.420">
    <property type="entry name" value="Cupredoxins - blue copper proteins"/>
    <property type="match status" value="1"/>
</dbReference>
<evidence type="ECO:0000256" key="13">
    <source>
        <dbReference type="ARBA" id="ARBA00023136"/>
    </source>
</evidence>
<feature type="region of interest" description="Disordered" evidence="16">
    <location>
        <begin position="171"/>
        <end position="195"/>
    </location>
</feature>
<dbReference type="GO" id="GO:0042773">
    <property type="term" value="P:ATP synthesis coupled electron transport"/>
    <property type="evidence" value="ECO:0007669"/>
    <property type="project" value="TreeGrafter"/>
</dbReference>
<evidence type="ECO:0000256" key="7">
    <source>
        <dbReference type="ARBA" id="ARBA00022723"/>
    </source>
</evidence>
<keyword evidence="4 15" id="KW-0813">Transport</keyword>
<evidence type="ECO:0000259" key="19">
    <source>
        <dbReference type="PROSITE" id="PS50999"/>
    </source>
</evidence>
<feature type="domain" description="Cytochrome oxidase subunit II copper A binding" evidence="18">
    <location>
        <begin position="411"/>
        <end position="541"/>
    </location>
</feature>
<keyword evidence="15" id="KW-0999">Mitochondrion inner membrane</keyword>
<reference evidence="20" key="1">
    <citation type="journal article" date="2016" name="PLoS ONE">
        <title>The Complete Female- and Male-Transmitted Mitochondrial Genome of Meretrix lamarckii.</title>
        <authorList>
            <person name="Bettinazzi S."/>
            <person name="Plazzi F."/>
            <person name="Passamonti M."/>
        </authorList>
    </citation>
    <scope>NUCLEOTIDE SEQUENCE</scope>
    <source>
        <tissue evidence="20">Gonads</tissue>
    </source>
</reference>
<dbReference type="GO" id="GO:0005507">
    <property type="term" value="F:copper ion binding"/>
    <property type="evidence" value="ECO:0007669"/>
    <property type="project" value="InterPro"/>
</dbReference>
<evidence type="ECO:0000256" key="12">
    <source>
        <dbReference type="ARBA" id="ARBA00023008"/>
    </source>
</evidence>
<keyword evidence="7 15" id="KW-0479">Metal-binding</keyword>
<comment type="catalytic activity">
    <reaction evidence="14">
        <text>4 Fe(II)-[cytochrome c] + O2 + 8 H(+)(in) = 4 Fe(III)-[cytochrome c] + 2 H2O + 4 H(+)(out)</text>
        <dbReference type="Rhea" id="RHEA:11436"/>
        <dbReference type="Rhea" id="RHEA-COMP:10350"/>
        <dbReference type="Rhea" id="RHEA-COMP:14399"/>
        <dbReference type="ChEBI" id="CHEBI:15377"/>
        <dbReference type="ChEBI" id="CHEBI:15378"/>
        <dbReference type="ChEBI" id="CHEBI:15379"/>
        <dbReference type="ChEBI" id="CHEBI:29033"/>
        <dbReference type="ChEBI" id="CHEBI:29034"/>
        <dbReference type="EC" id="7.1.1.9"/>
    </reaction>
    <physiologicalReaction direction="left-to-right" evidence="14">
        <dbReference type="Rhea" id="RHEA:11437"/>
    </physiologicalReaction>
</comment>
<evidence type="ECO:0000256" key="17">
    <source>
        <dbReference type="SAM" id="Phobius"/>
    </source>
</evidence>
<feature type="domain" description="Cytochrome oxidase subunit II transmembrane region profile" evidence="19">
    <location>
        <begin position="1"/>
        <end position="96"/>
    </location>
</feature>
<keyword evidence="9" id="KW-1278">Translocase</keyword>
<evidence type="ECO:0000256" key="16">
    <source>
        <dbReference type="SAM" id="MobiDB-lite"/>
    </source>
</evidence>
<dbReference type="PANTHER" id="PTHR22888">
    <property type="entry name" value="CYTOCHROME C OXIDASE, SUBUNIT II"/>
    <property type="match status" value="1"/>
</dbReference>
<dbReference type="InterPro" id="IPR045187">
    <property type="entry name" value="CcO_II"/>
</dbReference>
<evidence type="ECO:0000256" key="8">
    <source>
        <dbReference type="ARBA" id="ARBA00022842"/>
    </source>
</evidence>
<evidence type="ECO:0000256" key="2">
    <source>
        <dbReference type="ARBA" id="ARBA00007866"/>
    </source>
</evidence>